<dbReference type="Proteomes" id="UP000740883">
    <property type="component" value="Unassembled WGS sequence"/>
</dbReference>
<proteinExistence type="predicted"/>
<reference evidence="1 2" key="1">
    <citation type="journal article" date="2020" name="Genome Biol. Evol.">
        <title>Comparative genomics of strictly vertically transmitted, feminizing microsporidia endosymbionts of amphipod crustaceans.</title>
        <authorList>
            <person name="Cormier A."/>
            <person name="Chebbi M.A."/>
            <person name="Giraud I."/>
            <person name="Wattier R."/>
            <person name="Teixeira M."/>
            <person name="Gilbert C."/>
            <person name="Rigaud T."/>
            <person name="Cordaux R."/>
        </authorList>
    </citation>
    <scope>NUCLEOTIDE SEQUENCE [LARGE SCALE GENOMIC DNA]</scope>
    <source>
        <strain evidence="1 2">Ou3-Ou53</strain>
    </source>
</reference>
<accession>A0A9P6GXD9</accession>
<protein>
    <submittedName>
        <fullName evidence="1">Uncharacterized protein</fullName>
    </submittedName>
</protein>
<evidence type="ECO:0000313" key="1">
    <source>
        <dbReference type="EMBL" id="KAF9761197.1"/>
    </source>
</evidence>
<dbReference type="EMBL" id="SBJO01000388">
    <property type="protein sequence ID" value="KAF9761197.1"/>
    <property type="molecule type" value="Genomic_DNA"/>
</dbReference>
<comment type="caution">
    <text evidence="1">The sequence shown here is derived from an EMBL/GenBank/DDBJ whole genome shotgun (WGS) entry which is preliminary data.</text>
</comment>
<dbReference type="AlphaFoldDB" id="A0A9P6GXD9"/>
<organism evidence="1 2">
    <name type="scientific">Nosema granulosis</name>
    <dbReference type="NCBI Taxonomy" id="83296"/>
    <lineage>
        <taxon>Eukaryota</taxon>
        <taxon>Fungi</taxon>
        <taxon>Fungi incertae sedis</taxon>
        <taxon>Microsporidia</taxon>
        <taxon>Nosematidae</taxon>
        <taxon>Nosema</taxon>
    </lineage>
</organism>
<sequence>MQKETYYLSKRGKQCKKILNVKKGRDTNDIEINSYVRRRKLATERCHKLDNKFEGIYKIISKGKNGSHLIEDLEGNIRPSIERILSNLRSLIPKNGPFQTKGICHVASHR</sequence>
<evidence type="ECO:0000313" key="2">
    <source>
        <dbReference type="Proteomes" id="UP000740883"/>
    </source>
</evidence>
<keyword evidence="2" id="KW-1185">Reference proteome</keyword>
<gene>
    <name evidence="1" type="ORF">NGRA_2795</name>
</gene>
<name>A0A9P6GXD9_9MICR</name>